<keyword evidence="2" id="KW-1185">Reference proteome</keyword>
<protein>
    <submittedName>
        <fullName evidence="1">Uncharacterized protein</fullName>
    </submittedName>
</protein>
<accession>A0AAD7E6K0</accession>
<sequence length="220" mass="23026">MVTGKDSKRLLKAGIQQKGLDASHTFWMMFREHSETIPMQRNIFIALSRWEWTGGLRGLAASFDIRGGNRDNQEEHLLFSSNPDDLIPAQRHVVLCYLSCMMSVSGTEMACPIEHHSSDLTGTTNGIADLPLPHYTIPIKGNIPACCVAARLAGQVVGGAIEGGIVDVIWTAGGALIGGAVEGDIVDVVWTTGSAVLGGAVKGGIADVVCTAGGVVAGGM</sequence>
<dbReference type="AlphaFoldDB" id="A0AAD7E6K0"/>
<proteinExistence type="predicted"/>
<evidence type="ECO:0000313" key="1">
    <source>
        <dbReference type="EMBL" id="KAJ7300958.1"/>
    </source>
</evidence>
<organism evidence="1 2">
    <name type="scientific">Mycena albidolilacea</name>
    <dbReference type="NCBI Taxonomy" id="1033008"/>
    <lineage>
        <taxon>Eukaryota</taxon>
        <taxon>Fungi</taxon>
        <taxon>Dikarya</taxon>
        <taxon>Basidiomycota</taxon>
        <taxon>Agaricomycotina</taxon>
        <taxon>Agaricomycetes</taxon>
        <taxon>Agaricomycetidae</taxon>
        <taxon>Agaricales</taxon>
        <taxon>Marasmiineae</taxon>
        <taxon>Mycenaceae</taxon>
        <taxon>Mycena</taxon>
    </lineage>
</organism>
<evidence type="ECO:0000313" key="2">
    <source>
        <dbReference type="Proteomes" id="UP001218218"/>
    </source>
</evidence>
<name>A0AAD7E6K0_9AGAR</name>
<dbReference type="EMBL" id="JARIHO010000148">
    <property type="protein sequence ID" value="KAJ7300958.1"/>
    <property type="molecule type" value="Genomic_DNA"/>
</dbReference>
<gene>
    <name evidence="1" type="ORF">DFH08DRAFT_827993</name>
</gene>
<reference evidence="1" key="1">
    <citation type="submission" date="2023-03" db="EMBL/GenBank/DDBJ databases">
        <title>Massive genome expansion in bonnet fungi (Mycena s.s.) driven by repeated elements and novel gene families across ecological guilds.</title>
        <authorList>
            <consortium name="Lawrence Berkeley National Laboratory"/>
            <person name="Harder C.B."/>
            <person name="Miyauchi S."/>
            <person name="Viragh M."/>
            <person name="Kuo A."/>
            <person name="Thoen E."/>
            <person name="Andreopoulos B."/>
            <person name="Lu D."/>
            <person name="Skrede I."/>
            <person name="Drula E."/>
            <person name="Henrissat B."/>
            <person name="Morin E."/>
            <person name="Kohler A."/>
            <person name="Barry K."/>
            <person name="LaButti K."/>
            <person name="Morin E."/>
            <person name="Salamov A."/>
            <person name="Lipzen A."/>
            <person name="Mereny Z."/>
            <person name="Hegedus B."/>
            <person name="Baldrian P."/>
            <person name="Stursova M."/>
            <person name="Weitz H."/>
            <person name="Taylor A."/>
            <person name="Grigoriev I.V."/>
            <person name="Nagy L.G."/>
            <person name="Martin F."/>
            <person name="Kauserud H."/>
        </authorList>
    </citation>
    <scope>NUCLEOTIDE SEQUENCE</scope>
    <source>
        <strain evidence="1">CBHHK002</strain>
    </source>
</reference>
<comment type="caution">
    <text evidence="1">The sequence shown here is derived from an EMBL/GenBank/DDBJ whole genome shotgun (WGS) entry which is preliminary data.</text>
</comment>
<dbReference type="Proteomes" id="UP001218218">
    <property type="component" value="Unassembled WGS sequence"/>
</dbReference>